<keyword evidence="6" id="KW-0333">Golgi apparatus</keyword>
<evidence type="ECO:0000313" key="10">
    <source>
        <dbReference type="Proteomes" id="UP000886520"/>
    </source>
</evidence>
<evidence type="ECO:0000256" key="6">
    <source>
        <dbReference type="ARBA" id="ARBA00023034"/>
    </source>
</evidence>
<dbReference type="GO" id="GO:0017119">
    <property type="term" value="C:Golgi transport complex"/>
    <property type="evidence" value="ECO:0007669"/>
    <property type="project" value="InterPro"/>
</dbReference>
<keyword evidence="4" id="KW-0813">Transport</keyword>
<comment type="subcellular location">
    <subcellularLocation>
        <location evidence="1">Golgi apparatus membrane</location>
        <topology evidence="1">Peripheral membrane protein</topology>
    </subcellularLocation>
</comment>
<dbReference type="InterPro" id="IPR033370">
    <property type="entry name" value="COG1"/>
</dbReference>
<keyword evidence="7" id="KW-0472">Membrane</keyword>
<keyword evidence="5" id="KW-0653">Protein transport</keyword>
<dbReference type="PANTHER" id="PTHR31658">
    <property type="entry name" value="CONSERVED OLIGOMERIC GOLGI COMPLEX SUBUNIT 1"/>
    <property type="match status" value="1"/>
</dbReference>
<feature type="coiled-coil region" evidence="8">
    <location>
        <begin position="28"/>
        <end position="55"/>
    </location>
</feature>
<dbReference type="OrthoDB" id="46189at2759"/>
<dbReference type="PANTHER" id="PTHR31658:SF0">
    <property type="entry name" value="CONSERVED OLIGOMERIC GOLGI COMPLEX SUBUNIT 1"/>
    <property type="match status" value="1"/>
</dbReference>
<evidence type="ECO:0000256" key="1">
    <source>
        <dbReference type="ARBA" id="ARBA00004395"/>
    </source>
</evidence>
<evidence type="ECO:0000256" key="3">
    <source>
        <dbReference type="ARBA" id="ARBA00020978"/>
    </source>
</evidence>
<comment type="similarity">
    <text evidence="2">Belongs to the COG1 family.</text>
</comment>
<dbReference type="GO" id="GO:0006891">
    <property type="term" value="P:intra-Golgi vesicle-mediated transport"/>
    <property type="evidence" value="ECO:0007669"/>
    <property type="project" value="InterPro"/>
</dbReference>
<comment type="caution">
    <text evidence="9">The sequence shown here is derived from an EMBL/GenBank/DDBJ whole genome shotgun (WGS) entry which is preliminary data.</text>
</comment>
<dbReference type="GO" id="GO:0000139">
    <property type="term" value="C:Golgi membrane"/>
    <property type="evidence" value="ECO:0007669"/>
    <property type="project" value="UniProtKB-SubCell"/>
</dbReference>
<evidence type="ECO:0000256" key="5">
    <source>
        <dbReference type="ARBA" id="ARBA00022927"/>
    </source>
</evidence>
<dbReference type="Proteomes" id="UP000886520">
    <property type="component" value="Chromosome 2"/>
</dbReference>
<accession>A0A9D4VA55</accession>
<dbReference type="Pfam" id="PF08700">
    <property type="entry name" value="VPS51_Exo84_N"/>
    <property type="match status" value="1"/>
</dbReference>
<name>A0A9D4VA55_ADICA</name>
<evidence type="ECO:0000256" key="2">
    <source>
        <dbReference type="ARBA" id="ARBA00006653"/>
    </source>
</evidence>
<gene>
    <name evidence="9" type="ORF">GOP47_0001739</name>
</gene>
<protein>
    <recommendedName>
        <fullName evidence="3">Conserved oligomeric Golgi complex subunit 1</fullName>
    </recommendedName>
</protein>
<evidence type="ECO:0000256" key="7">
    <source>
        <dbReference type="ARBA" id="ARBA00023136"/>
    </source>
</evidence>
<dbReference type="EMBL" id="JABFUD020000003">
    <property type="protein sequence ID" value="KAI5081996.1"/>
    <property type="molecule type" value="Genomic_DNA"/>
</dbReference>
<reference evidence="9" key="1">
    <citation type="submission" date="2021-01" db="EMBL/GenBank/DDBJ databases">
        <title>Adiantum capillus-veneris genome.</title>
        <authorList>
            <person name="Fang Y."/>
            <person name="Liao Q."/>
        </authorList>
    </citation>
    <scope>NUCLEOTIDE SEQUENCE</scope>
    <source>
        <strain evidence="9">H3</strain>
        <tissue evidence="9">Leaf</tissue>
    </source>
</reference>
<keyword evidence="10" id="KW-1185">Reference proteome</keyword>
<evidence type="ECO:0000313" key="9">
    <source>
        <dbReference type="EMBL" id="KAI5081996.1"/>
    </source>
</evidence>
<organism evidence="9 10">
    <name type="scientific">Adiantum capillus-veneris</name>
    <name type="common">Maidenhair fern</name>
    <dbReference type="NCBI Taxonomy" id="13818"/>
    <lineage>
        <taxon>Eukaryota</taxon>
        <taxon>Viridiplantae</taxon>
        <taxon>Streptophyta</taxon>
        <taxon>Embryophyta</taxon>
        <taxon>Tracheophyta</taxon>
        <taxon>Polypodiopsida</taxon>
        <taxon>Polypodiidae</taxon>
        <taxon>Polypodiales</taxon>
        <taxon>Pteridineae</taxon>
        <taxon>Pteridaceae</taxon>
        <taxon>Vittarioideae</taxon>
        <taxon>Adiantum</taxon>
    </lineage>
</organism>
<evidence type="ECO:0000256" key="4">
    <source>
        <dbReference type="ARBA" id="ARBA00022448"/>
    </source>
</evidence>
<dbReference type="GO" id="GO:0015031">
    <property type="term" value="P:protein transport"/>
    <property type="evidence" value="ECO:0007669"/>
    <property type="project" value="UniProtKB-KW"/>
</dbReference>
<keyword evidence="8" id="KW-0175">Coiled coil</keyword>
<evidence type="ECO:0000256" key="8">
    <source>
        <dbReference type="SAM" id="Coils"/>
    </source>
</evidence>
<proteinExistence type="inferred from homology"/>
<dbReference type="AlphaFoldDB" id="A0A9D4VA55"/>
<sequence>MRGGRFQQKTSEDATLRNAEALFESRTVVEIREVEANTRKEIEEKKEELRQLVGASYRDLIESADSIANMKNSCHNVALNIQHMESGFASLKHSLAIPHPPSTPHQMDMEKKKREKLYGVGCRVKYVVDTPEKIWGCLDEHMYLEGAQRYFRARKVQTLLTESEAKGENLSHFPLLLHQWSLVEALRAQISQRSRDRLLDSGLDVKQYAVALAAVAVIDELNPTQIVPFFFETRRAWLRGHLSTATAAWSRIRNLKEAVKDSFEDVDEIASIFSKAANTLQISLCHAGQLFLEVNGDAPLFFSTVLSSPPGSQLFGGIPNPEDEVKLWKLHWEKLESRTSSLAGEFLSAKCRSWIHTCQVDLVAEGRLLMDSVDSGKNLERMERLIRSECDSRKALEGSLEWLESAFGKPIDSPWDYVIALLLKEPLNLWSILFETMFMERAKGIVISKLAEVDVDKRVDDILASINSAMSSQPQAAGNVVSGPLGLASTDLMWYTGIDVGKRIDEPSDSMSGLQVRVQEEESLGLSSIYLGSDVSQLKEGVNKNLKHVLEDFVSFLHTHQNANRSEELGPYLQEHCCIWMANIINRLLSKVLGILSDSSKIVGKLDKAMVFTKHIIGKDKLGSLKRQLDAFESDSDGLSPLVEKALFLGRILIAFSSRSWTLPHILHPSKAWCKKDAAASENSLPWLPSSQHRTFWLEVKDFSSDKKNPGLGKAASKKDGTSEFLKLEVALKYASLVAHSIWVSWSVDRLTAVLARDLVKDDDLASSSPLKGWEETALTQLNEKGDEIEVKLPLPAMPSPYVISFLFKSCQEVYRVGGHALDKHVLHLFVSRLFEKVLLVYDKFSRSLKDSRSRVSEKGLLQLLFDLRFIGDVLSGGERSYPDQAVFSEEEAHLSFILSSSNFAGVREILLQGSGTDLQIKKWRVSLEERLSNLLDPIDWATYEPPLWENEQQSYQRCAVIFGFLVQLKRLYKNTAQRPPLTAESNTLKVSSSIPRFTYLPISTPSLTKKMAFDEGGSKLRSMISSDHASKLALEDDSGGSMIGARPLLKSLFNQVGSRFGEGTLKLGSMLTESQVSRLKDRSAAAISTFGDILPSQAAGLFSSFTAGTSKSEAYY</sequence>